<dbReference type="Pfam" id="PF00773">
    <property type="entry name" value="RNB"/>
    <property type="match status" value="1"/>
</dbReference>
<comment type="caution">
    <text evidence="11">The sequence shown here is derived from an EMBL/GenBank/DDBJ whole genome shotgun (WGS) entry which is preliminary data.</text>
</comment>
<dbReference type="InterPro" id="IPR012340">
    <property type="entry name" value="NA-bd_OB-fold"/>
</dbReference>
<dbReference type="SMART" id="SM00316">
    <property type="entry name" value="S1"/>
    <property type="match status" value="1"/>
</dbReference>
<dbReference type="Pfam" id="PF17876">
    <property type="entry name" value="CSD2"/>
    <property type="match status" value="1"/>
</dbReference>
<dbReference type="GO" id="GO:0003723">
    <property type="term" value="F:RNA binding"/>
    <property type="evidence" value="ECO:0007669"/>
    <property type="project" value="UniProtKB-UniRule"/>
</dbReference>
<dbReference type="NCBIfam" id="TIGR02063">
    <property type="entry name" value="RNase_R"/>
    <property type="match status" value="1"/>
</dbReference>
<dbReference type="InterPro" id="IPR050180">
    <property type="entry name" value="RNR_Ribonuclease"/>
</dbReference>
<evidence type="ECO:0000256" key="8">
    <source>
        <dbReference type="HAMAP-Rule" id="MF_01895"/>
    </source>
</evidence>
<dbReference type="GO" id="GO:0006402">
    <property type="term" value="P:mRNA catabolic process"/>
    <property type="evidence" value="ECO:0007669"/>
    <property type="project" value="TreeGrafter"/>
</dbReference>
<evidence type="ECO:0000256" key="9">
    <source>
        <dbReference type="SAM" id="MobiDB-lite"/>
    </source>
</evidence>
<name>A0A8J6QQU8_9BACT</name>
<dbReference type="Pfam" id="PF08206">
    <property type="entry name" value="OB_RNB"/>
    <property type="match status" value="1"/>
</dbReference>
<dbReference type="Gene3D" id="2.40.50.140">
    <property type="entry name" value="Nucleic acid-binding proteins"/>
    <property type="match status" value="2"/>
</dbReference>
<dbReference type="GO" id="GO:0005829">
    <property type="term" value="C:cytosol"/>
    <property type="evidence" value="ECO:0007669"/>
    <property type="project" value="TreeGrafter"/>
</dbReference>
<dbReference type="PANTHER" id="PTHR23355:SF9">
    <property type="entry name" value="DIS3-LIKE EXONUCLEASE 2"/>
    <property type="match status" value="1"/>
</dbReference>
<dbReference type="PROSITE" id="PS50126">
    <property type="entry name" value="S1"/>
    <property type="match status" value="1"/>
</dbReference>
<comment type="catalytic activity">
    <reaction evidence="1 8">
        <text>Exonucleolytic cleavage in the 3'- to 5'-direction to yield nucleoside 5'-phosphates.</text>
        <dbReference type="EC" id="3.1.13.1"/>
    </reaction>
</comment>
<dbReference type="NCBIfam" id="TIGR00358">
    <property type="entry name" value="3_prime_RNase"/>
    <property type="match status" value="1"/>
</dbReference>
<proteinExistence type="inferred from homology"/>
<dbReference type="SUPFAM" id="SSF50249">
    <property type="entry name" value="Nucleic acid-binding proteins"/>
    <property type="match status" value="3"/>
</dbReference>
<reference evidence="11" key="1">
    <citation type="submission" date="2020-09" db="EMBL/GenBank/DDBJ databases">
        <title>Pelobacter alkaliphilus sp. nov., a novel anaerobic arsenate-reducing bacterium from terrestrial mud volcano.</title>
        <authorList>
            <person name="Khomyakova M.A."/>
            <person name="Merkel A.Y."/>
            <person name="Slobodkin A.I."/>
        </authorList>
    </citation>
    <scope>NUCLEOTIDE SEQUENCE</scope>
    <source>
        <strain evidence="11">M08fum</strain>
    </source>
</reference>
<evidence type="ECO:0000256" key="1">
    <source>
        <dbReference type="ARBA" id="ARBA00001849"/>
    </source>
</evidence>
<evidence type="ECO:0000256" key="4">
    <source>
        <dbReference type="ARBA" id="ARBA00022722"/>
    </source>
</evidence>
<comment type="subcellular location">
    <subcellularLocation>
        <location evidence="2 8">Cytoplasm</location>
    </subcellularLocation>
</comment>
<dbReference type="InterPro" id="IPR004476">
    <property type="entry name" value="RNase_II/RNase_R"/>
</dbReference>
<evidence type="ECO:0000256" key="7">
    <source>
        <dbReference type="ARBA" id="ARBA00022884"/>
    </source>
</evidence>
<evidence type="ECO:0000256" key="3">
    <source>
        <dbReference type="ARBA" id="ARBA00022490"/>
    </source>
</evidence>
<dbReference type="HAMAP" id="MF_01895">
    <property type="entry name" value="RNase_R"/>
    <property type="match status" value="1"/>
</dbReference>
<dbReference type="GO" id="GO:0008859">
    <property type="term" value="F:exoribonuclease II activity"/>
    <property type="evidence" value="ECO:0007669"/>
    <property type="project" value="UniProtKB-UniRule"/>
</dbReference>
<organism evidence="11 12">
    <name type="scientific">Pelovirga terrestris</name>
    <dbReference type="NCBI Taxonomy" id="2771352"/>
    <lineage>
        <taxon>Bacteria</taxon>
        <taxon>Pseudomonadati</taxon>
        <taxon>Thermodesulfobacteriota</taxon>
        <taxon>Desulfuromonadia</taxon>
        <taxon>Geobacterales</taxon>
        <taxon>Geobacteraceae</taxon>
        <taxon>Pelovirga</taxon>
    </lineage>
</organism>
<dbReference type="InterPro" id="IPR013223">
    <property type="entry name" value="RNase_B_OB_dom"/>
</dbReference>
<evidence type="ECO:0000256" key="6">
    <source>
        <dbReference type="ARBA" id="ARBA00022839"/>
    </source>
</evidence>
<dbReference type="AlphaFoldDB" id="A0A8J6QQU8"/>
<dbReference type="Pfam" id="PF00575">
    <property type="entry name" value="S1"/>
    <property type="match status" value="1"/>
</dbReference>
<keyword evidence="7 8" id="KW-0694">RNA-binding</keyword>
<dbReference type="InterPro" id="IPR040476">
    <property type="entry name" value="CSD2"/>
</dbReference>
<feature type="compositionally biased region" description="Basic residues" evidence="9">
    <location>
        <begin position="704"/>
        <end position="723"/>
    </location>
</feature>
<evidence type="ECO:0000313" key="11">
    <source>
        <dbReference type="EMBL" id="MBD1401546.1"/>
    </source>
</evidence>
<sequence length="723" mass="80672">MKELTERIVNLLAAGTPLDRRSLAEHLALRGAERKKLTRTLNQLTTAGTLERRRGSYRLNADRQAVEGIFKRTDQDYGFVSIAGREDLFIPAQHVGSAMDGDRVQLEVRQSSHDRRPFGVITAILDRARSHLVGVLRTSSEGGLVVPQDRFAGPPVRVGRTQNCQEGDLVEVLIEQYAERGHAAQGKIVERLGRFGDPHTDVISVLRSKKIPEAFSAETLATIATIPAQVENEDLVGRTDLRPLPLVTIDGETARDFDDAVLVEKQQNGNYCLWVCIADVAHYVPVRGAIDLDARERGTSVYFPGFVVPMLPEALSNGICSLNPDVDRLVMTAELIISPEGKTLKTTCYPAAMNSHARLTYTQVAAYLEDGDSEAVPVGIQESLQQMAELAKILMQMRFARGSLNLDLPEVEIRVDDSGRPLELVKIERNIAHYLIEELMLAANEAVAHYLTEQEWPLLYRVHGEPDEAKLEAVQQLAANCGHGLVLGKNLHQSLQQLLTEVSAKPEGRLISEQLLRSLQQAVYTPHNEGHFGLAAEEYCHFTSPIRRYPDLLVHRVLKQALAGAARNSAPAIALLETLGTECSYRERRAMEAERDLADLRRCQLMEDRVGETFTGVISTVTEFGFFVELDDNLIEGLVHVRALTGDFYHYDPTTLTLTGERSRQQFRVGMSLEVKLERVDTVRRRIDFSPLVIPESNKDEVRKKKTGPTKKHKKPSSGRRNK</sequence>
<evidence type="ECO:0000256" key="5">
    <source>
        <dbReference type="ARBA" id="ARBA00022801"/>
    </source>
</evidence>
<keyword evidence="5 8" id="KW-0378">Hydrolase</keyword>
<keyword evidence="6 8" id="KW-0269">Exonuclease</keyword>
<dbReference type="InterPro" id="IPR001900">
    <property type="entry name" value="RNase_II/R"/>
</dbReference>
<dbReference type="SMART" id="SM00955">
    <property type="entry name" value="RNB"/>
    <property type="match status" value="1"/>
</dbReference>
<accession>A0A8J6QQU8</accession>
<dbReference type="RefSeq" id="WP_191157265.1">
    <property type="nucleotide sequence ID" value="NZ_JACWUN010000016.1"/>
</dbReference>
<dbReference type="InterPro" id="IPR003029">
    <property type="entry name" value="S1_domain"/>
</dbReference>
<evidence type="ECO:0000256" key="2">
    <source>
        <dbReference type="ARBA" id="ARBA00004496"/>
    </source>
</evidence>
<dbReference type="EMBL" id="JACWUN010000016">
    <property type="protein sequence ID" value="MBD1401546.1"/>
    <property type="molecule type" value="Genomic_DNA"/>
</dbReference>
<keyword evidence="4 8" id="KW-0540">Nuclease</keyword>
<feature type="domain" description="S1 motif" evidence="10">
    <location>
        <begin position="611"/>
        <end position="692"/>
    </location>
</feature>
<dbReference type="Proteomes" id="UP000632828">
    <property type="component" value="Unassembled WGS sequence"/>
</dbReference>
<dbReference type="EC" id="3.1.13.1" evidence="8"/>
<keyword evidence="3 8" id="KW-0963">Cytoplasm</keyword>
<comment type="similarity">
    <text evidence="8">Belongs to the RNR ribonuclease family. RNase R subfamily.</text>
</comment>
<dbReference type="PANTHER" id="PTHR23355">
    <property type="entry name" value="RIBONUCLEASE"/>
    <property type="match status" value="1"/>
</dbReference>
<gene>
    <name evidence="8 11" type="primary">rnr</name>
    <name evidence="11" type="ORF">ICT70_12820</name>
</gene>
<dbReference type="InterPro" id="IPR011805">
    <property type="entry name" value="RNase_R"/>
</dbReference>
<feature type="region of interest" description="Disordered" evidence="9">
    <location>
        <begin position="698"/>
        <end position="723"/>
    </location>
</feature>
<evidence type="ECO:0000259" key="10">
    <source>
        <dbReference type="PROSITE" id="PS50126"/>
    </source>
</evidence>
<comment type="function">
    <text evidence="8">3'-5' exoribonuclease that releases 5'-nucleoside monophosphates and is involved in maturation of structured RNAs.</text>
</comment>
<keyword evidence="12" id="KW-1185">Reference proteome</keyword>
<dbReference type="CDD" id="cd04471">
    <property type="entry name" value="S1_RNase_R"/>
    <property type="match status" value="1"/>
</dbReference>
<evidence type="ECO:0000313" key="12">
    <source>
        <dbReference type="Proteomes" id="UP000632828"/>
    </source>
</evidence>
<protein>
    <recommendedName>
        <fullName evidence="8">Ribonuclease R</fullName>
        <shortName evidence="8">RNase R</shortName>
        <ecNumber evidence="8">3.1.13.1</ecNumber>
    </recommendedName>
</protein>